<dbReference type="Gene3D" id="3.40.50.1820">
    <property type="entry name" value="alpha/beta hydrolase"/>
    <property type="match status" value="1"/>
</dbReference>
<dbReference type="Pfam" id="PF00561">
    <property type="entry name" value="Abhydrolase_1"/>
    <property type="match status" value="1"/>
</dbReference>
<comment type="similarity">
    <text evidence="1">Belongs to the peptidase S33 family.</text>
</comment>
<keyword evidence="5" id="KW-1185">Reference proteome</keyword>
<dbReference type="EMBL" id="KV748859">
    <property type="protein sequence ID" value="OCL12579.1"/>
    <property type="molecule type" value="Genomic_DNA"/>
</dbReference>
<dbReference type="InterPro" id="IPR051601">
    <property type="entry name" value="Serine_prot/Carboxylest_S33"/>
</dbReference>
<proteinExistence type="inferred from homology"/>
<dbReference type="GO" id="GO:0016787">
    <property type="term" value="F:hydrolase activity"/>
    <property type="evidence" value="ECO:0007669"/>
    <property type="project" value="UniProtKB-KW"/>
</dbReference>
<organism evidence="4 5">
    <name type="scientific">Glonium stellatum</name>
    <dbReference type="NCBI Taxonomy" id="574774"/>
    <lineage>
        <taxon>Eukaryota</taxon>
        <taxon>Fungi</taxon>
        <taxon>Dikarya</taxon>
        <taxon>Ascomycota</taxon>
        <taxon>Pezizomycotina</taxon>
        <taxon>Dothideomycetes</taxon>
        <taxon>Pleosporomycetidae</taxon>
        <taxon>Gloniales</taxon>
        <taxon>Gloniaceae</taxon>
        <taxon>Glonium</taxon>
    </lineage>
</organism>
<dbReference type="InterPro" id="IPR000073">
    <property type="entry name" value="AB_hydrolase_1"/>
</dbReference>
<dbReference type="OrthoDB" id="425534at2759"/>
<dbReference type="AlphaFoldDB" id="A0A8E2F8V3"/>
<dbReference type="SUPFAM" id="SSF53474">
    <property type="entry name" value="alpha/beta-Hydrolases"/>
    <property type="match status" value="1"/>
</dbReference>
<evidence type="ECO:0000313" key="4">
    <source>
        <dbReference type="EMBL" id="OCL12579.1"/>
    </source>
</evidence>
<evidence type="ECO:0000313" key="5">
    <source>
        <dbReference type="Proteomes" id="UP000250140"/>
    </source>
</evidence>
<dbReference type="PANTHER" id="PTHR43248:SF25">
    <property type="entry name" value="AB HYDROLASE-1 DOMAIN-CONTAINING PROTEIN-RELATED"/>
    <property type="match status" value="1"/>
</dbReference>
<dbReference type="Proteomes" id="UP000250140">
    <property type="component" value="Unassembled WGS sequence"/>
</dbReference>
<protein>
    <recommendedName>
        <fullName evidence="3">AB hydrolase-1 domain-containing protein</fullName>
    </recommendedName>
</protein>
<feature type="domain" description="AB hydrolase-1" evidence="3">
    <location>
        <begin position="86"/>
        <end position="268"/>
    </location>
</feature>
<sequence length="507" mass="55242">MPLHRTYAFRTSAVKRDNDFDWNSKNPTNFAKLAPSTSINWTPCFKNFTCMNLEVPLDYGNSSSGTIAIAFIKLAAQNISENTQDILINPGGPGGSGVELVQVFGSVWQEVIGTEHNIIGFDPRGVGNSGPIVDCFPGHPEARAHFESIFYPDVSNASSTSVDTQFYAAHLFGTWCNENAGNASFISTPAVARDMLTYIMAEQKAANKSVEEAKLSYYGTSYGSALGVTFASLFPDKVRRVVVDGVIDTEDYYNLGWRDNLYQADEALQSFSSYCFQGGESNCSFWGPSAQNISNRLHKIVADLKYHPIPVAHSEACPLPMLATYSDLKQLMIEAMYNSLSGFPLLSDLLVALEQRNGSAVIAAVTQWSIPANPCNNGTVGNTVDSGTLIKCVDGWNGTHFKTIEEYQGYVDTLMNQSKFFGEVWPNNANGVSCRSFEMQPPESGMLPGSIMQTKNTSFPLLFISMTDDPVAPIRGAYKMSAVFPGSIVLAQKGVSVSLKSSQYPVI</sequence>
<keyword evidence="2" id="KW-0378">Hydrolase</keyword>
<dbReference type="PANTHER" id="PTHR43248">
    <property type="entry name" value="2-SUCCINYL-6-HYDROXY-2,4-CYCLOHEXADIENE-1-CARBOXYLATE SYNTHASE"/>
    <property type="match status" value="1"/>
</dbReference>
<name>A0A8E2F8V3_9PEZI</name>
<accession>A0A8E2F8V3</accession>
<gene>
    <name evidence="4" type="ORF">AOQ84DRAFT_395589</name>
</gene>
<dbReference type="InterPro" id="IPR029058">
    <property type="entry name" value="AB_hydrolase_fold"/>
</dbReference>
<evidence type="ECO:0000259" key="3">
    <source>
        <dbReference type="Pfam" id="PF00561"/>
    </source>
</evidence>
<reference evidence="4 5" key="1">
    <citation type="journal article" date="2016" name="Nat. Commun.">
        <title>Ectomycorrhizal ecology is imprinted in the genome of the dominant symbiotic fungus Cenococcum geophilum.</title>
        <authorList>
            <consortium name="DOE Joint Genome Institute"/>
            <person name="Peter M."/>
            <person name="Kohler A."/>
            <person name="Ohm R.A."/>
            <person name="Kuo A."/>
            <person name="Krutzmann J."/>
            <person name="Morin E."/>
            <person name="Arend M."/>
            <person name="Barry K.W."/>
            <person name="Binder M."/>
            <person name="Choi C."/>
            <person name="Clum A."/>
            <person name="Copeland A."/>
            <person name="Grisel N."/>
            <person name="Haridas S."/>
            <person name="Kipfer T."/>
            <person name="LaButti K."/>
            <person name="Lindquist E."/>
            <person name="Lipzen A."/>
            <person name="Maire R."/>
            <person name="Meier B."/>
            <person name="Mihaltcheva S."/>
            <person name="Molinier V."/>
            <person name="Murat C."/>
            <person name="Poggeler S."/>
            <person name="Quandt C.A."/>
            <person name="Sperisen C."/>
            <person name="Tritt A."/>
            <person name="Tisserant E."/>
            <person name="Crous P.W."/>
            <person name="Henrissat B."/>
            <person name="Nehls U."/>
            <person name="Egli S."/>
            <person name="Spatafora J.W."/>
            <person name="Grigoriev I.V."/>
            <person name="Martin F.M."/>
        </authorList>
    </citation>
    <scope>NUCLEOTIDE SEQUENCE [LARGE SCALE GENOMIC DNA]</scope>
    <source>
        <strain evidence="4 5">CBS 207.34</strain>
    </source>
</reference>
<evidence type="ECO:0000256" key="2">
    <source>
        <dbReference type="ARBA" id="ARBA00022801"/>
    </source>
</evidence>
<evidence type="ECO:0000256" key="1">
    <source>
        <dbReference type="ARBA" id="ARBA00010088"/>
    </source>
</evidence>